<proteinExistence type="predicted"/>
<dbReference type="OrthoDB" id="2065010at2"/>
<name>A0A4V2YH28_9ACTN</name>
<keyword evidence="2" id="KW-1185">Reference proteome</keyword>
<dbReference type="Pfam" id="PF16157">
    <property type="entry name" value="DUF4865"/>
    <property type="match status" value="1"/>
</dbReference>
<evidence type="ECO:0000313" key="2">
    <source>
        <dbReference type="Proteomes" id="UP000295172"/>
    </source>
</evidence>
<evidence type="ECO:0000313" key="1">
    <source>
        <dbReference type="EMBL" id="TDD29457.1"/>
    </source>
</evidence>
<sequence>GGGFFTAICDSFGRPPVRHWTGVEALAGPDADLPAMSATKHTEAIARDVDPSGPVAEAFETLRTTAARDDVHSAALAVDPMRWDLVHFTLWSSPEPGAVPGTRYQVLHLSTPGTKHLLGR</sequence>
<gene>
    <name evidence="1" type="ORF">E1218_04455</name>
</gene>
<protein>
    <submittedName>
        <fullName evidence="1">DUF4865 family protein</fullName>
    </submittedName>
</protein>
<dbReference type="RefSeq" id="WP_132316507.1">
    <property type="nucleotide sequence ID" value="NZ_SMKR01000011.1"/>
</dbReference>
<dbReference type="Proteomes" id="UP000295172">
    <property type="component" value="Unassembled WGS sequence"/>
</dbReference>
<organism evidence="1 2">
    <name type="scientific">Kribbella turkmenica</name>
    <dbReference type="NCBI Taxonomy" id="2530375"/>
    <lineage>
        <taxon>Bacteria</taxon>
        <taxon>Bacillati</taxon>
        <taxon>Actinomycetota</taxon>
        <taxon>Actinomycetes</taxon>
        <taxon>Propionibacteriales</taxon>
        <taxon>Kribbellaceae</taxon>
        <taxon>Kribbella</taxon>
    </lineage>
</organism>
<dbReference type="AlphaFoldDB" id="A0A4V2YH28"/>
<accession>A0A4V2YH28</accession>
<comment type="caution">
    <text evidence="1">The sequence shown here is derived from an EMBL/GenBank/DDBJ whole genome shotgun (WGS) entry which is preliminary data.</text>
</comment>
<dbReference type="InterPro" id="IPR032349">
    <property type="entry name" value="DUF4865"/>
</dbReference>
<reference evidence="1 2" key="1">
    <citation type="submission" date="2019-02" db="EMBL/GenBank/DDBJ databases">
        <title>Draft genome sequences of novel Actinobacteria.</title>
        <authorList>
            <person name="Sahin N."/>
            <person name="Ay H."/>
            <person name="Saygin H."/>
        </authorList>
    </citation>
    <scope>NUCLEOTIDE SEQUENCE [LARGE SCALE GENOMIC DNA]</scope>
    <source>
        <strain evidence="1 2">16K104</strain>
    </source>
</reference>
<feature type="non-terminal residue" evidence="1">
    <location>
        <position position="1"/>
    </location>
</feature>
<dbReference type="EMBL" id="SMKR01000011">
    <property type="protein sequence ID" value="TDD29457.1"/>
    <property type="molecule type" value="Genomic_DNA"/>
</dbReference>